<dbReference type="Proteomes" id="UP000061432">
    <property type="component" value="Chromosome"/>
</dbReference>
<reference evidence="7" key="2">
    <citation type="submission" date="2015-01" db="EMBL/GenBank/DDBJ databases">
        <title>Complete genome sequence of Methylobacterium aquaticum strain 22A.</title>
        <authorList>
            <person name="Tani A."/>
            <person name="Ogura Y."/>
            <person name="Hayashi T."/>
        </authorList>
    </citation>
    <scope>NUCLEOTIDE SEQUENCE [LARGE SCALE GENOMIC DNA]</scope>
    <source>
        <strain evidence="7">MA-22A</strain>
    </source>
</reference>
<dbReference type="PROSITE" id="PS50931">
    <property type="entry name" value="HTH_LYSR"/>
    <property type="match status" value="1"/>
</dbReference>
<comment type="similarity">
    <text evidence="1">Belongs to the LysR transcriptional regulatory family.</text>
</comment>
<protein>
    <submittedName>
        <fullName evidence="6">LysR family transcriptional regulator</fullName>
    </submittedName>
</protein>
<dbReference type="InterPro" id="IPR036388">
    <property type="entry name" value="WH-like_DNA-bd_sf"/>
</dbReference>
<dbReference type="STRING" id="270351.Maq22A_c04265"/>
<dbReference type="GO" id="GO:0003700">
    <property type="term" value="F:DNA-binding transcription factor activity"/>
    <property type="evidence" value="ECO:0007669"/>
    <property type="project" value="InterPro"/>
</dbReference>
<dbReference type="GO" id="GO:0005829">
    <property type="term" value="C:cytosol"/>
    <property type="evidence" value="ECO:0007669"/>
    <property type="project" value="TreeGrafter"/>
</dbReference>
<dbReference type="Pfam" id="PF00126">
    <property type="entry name" value="HTH_1"/>
    <property type="match status" value="1"/>
</dbReference>
<evidence type="ECO:0000256" key="2">
    <source>
        <dbReference type="ARBA" id="ARBA00023015"/>
    </source>
</evidence>
<keyword evidence="2" id="KW-0805">Transcription regulation</keyword>
<dbReference type="OrthoDB" id="8437302at2"/>
<evidence type="ECO:0000313" key="7">
    <source>
        <dbReference type="Proteomes" id="UP000061432"/>
    </source>
</evidence>
<dbReference type="FunFam" id="1.10.10.10:FF:000001">
    <property type="entry name" value="LysR family transcriptional regulator"/>
    <property type="match status" value="1"/>
</dbReference>
<dbReference type="Gene3D" id="1.10.10.10">
    <property type="entry name" value="Winged helix-like DNA-binding domain superfamily/Winged helix DNA-binding domain"/>
    <property type="match status" value="1"/>
</dbReference>
<dbReference type="KEGG" id="maqu:Maq22A_c04265"/>
<keyword evidence="3" id="KW-0238">DNA-binding</keyword>
<dbReference type="PANTHER" id="PTHR30419:SF8">
    <property type="entry name" value="NITROGEN ASSIMILATION TRANSCRIPTIONAL ACTIVATOR-RELATED"/>
    <property type="match status" value="1"/>
</dbReference>
<proteinExistence type="inferred from homology"/>
<name>A0A0C6EWB2_9HYPH</name>
<dbReference type="GO" id="GO:0003677">
    <property type="term" value="F:DNA binding"/>
    <property type="evidence" value="ECO:0007669"/>
    <property type="project" value="UniProtKB-KW"/>
</dbReference>
<dbReference type="PATRIC" id="fig|270351.10.peg.830"/>
<keyword evidence="4" id="KW-0804">Transcription</keyword>
<dbReference type="InterPro" id="IPR036390">
    <property type="entry name" value="WH_DNA-bd_sf"/>
</dbReference>
<dbReference type="PANTHER" id="PTHR30419">
    <property type="entry name" value="HTH-TYPE TRANSCRIPTIONAL REGULATOR YBHD"/>
    <property type="match status" value="1"/>
</dbReference>
<feature type="domain" description="HTH lysR-type" evidence="5">
    <location>
        <begin position="3"/>
        <end position="60"/>
    </location>
</feature>
<evidence type="ECO:0000256" key="4">
    <source>
        <dbReference type="ARBA" id="ARBA00023163"/>
    </source>
</evidence>
<sequence length="302" mass="32102">MDLNLRHVRAFVSVAHLRSFTRAAALLNLSQPALTVQIRRLEEALAVRLLDRTSRSVAPTRAGRELLPVFQRVLRELDGVVVDTRDLAARRHGIVRIAALPSVAAGLLPDAIAGFRAAHPRMGFVVKDVIAERVLALVRQEEVDLGVTGGEVRDPEVTVLARAADALHVVYPDGHPIGEVASVTLEALAEHPLVLMDAATSVRGVVDAAFVAAGRRPVTACEATYMMTAVGMVRAGLGLTILPGSAREIRAEPALRSRPIAEASFSRPVCLIAKAGRTLPAAAEDFLEELIPALEAEFAGGG</sequence>
<dbReference type="CDD" id="cd08440">
    <property type="entry name" value="PBP2_LTTR_like_4"/>
    <property type="match status" value="1"/>
</dbReference>
<dbReference type="SUPFAM" id="SSF53850">
    <property type="entry name" value="Periplasmic binding protein-like II"/>
    <property type="match status" value="1"/>
</dbReference>
<dbReference type="PRINTS" id="PR00039">
    <property type="entry name" value="HTHLYSR"/>
</dbReference>
<gene>
    <name evidence="6" type="primary">lysR</name>
    <name evidence="6" type="ORF">Maq22A_c04265</name>
</gene>
<evidence type="ECO:0000256" key="3">
    <source>
        <dbReference type="ARBA" id="ARBA00023125"/>
    </source>
</evidence>
<dbReference type="InterPro" id="IPR050950">
    <property type="entry name" value="HTH-type_LysR_regulators"/>
</dbReference>
<evidence type="ECO:0000259" key="5">
    <source>
        <dbReference type="PROSITE" id="PS50931"/>
    </source>
</evidence>
<accession>A0A0C6EWB2</accession>
<dbReference type="InterPro" id="IPR005119">
    <property type="entry name" value="LysR_subst-bd"/>
</dbReference>
<dbReference type="Pfam" id="PF03466">
    <property type="entry name" value="LysR_substrate"/>
    <property type="match status" value="1"/>
</dbReference>
<dbReference type="EMBL" id="AP014704">
    <property type="protein sequence ID" value="BAQ44276.1"/>
    <property type="molecule type" value="Genomic_DNA"/>
</dbReference>
<dbReference type="SUPFAM" id="SSF46785">
    <property type="entry name" value="Winged helix' DNA-binding domain"/>
    <property type="match status" value="1"/>
</dbReference>
<organism evidence="6 7">
    <name type="scientific">Methylobacterium aquaticum</name>
    <dbReference type="NCBI Taxonomy" id="270351"/>
    <lineage>
        <taxon>Bacteria</taxon>
        <taxon>Pseudomonadati</taxon>
        <taxon>Pseudomonadota</taxon>
        <taxon>Alphaproteobacteria</taxon>
        <taxon>Hyphomicrobiales</taxon>
        <taxon>Methylobacteriaceae</taxon>
        <taxon>Methylobacterium</taxon>
    </lineage>
</organism>
<dbReference type="AlphaFoldDB" id="A0A0C6EWB2"/>
<dbReference type="RefSeq" id="WP_060845816.1">
    <property type="nucleotide sequence ID" value="NZ_AP014704.1"/>
</dbReference>
<evidence type="ECO:0000313" key="6">
    <source>
        <dbReference type="EMBL" id="BAQ44276.1"/>
    </source>
</evidence>
<evidence type="ECO:0000256" key="1">
    <source>
        <dbReference type="ARBA" id="ARBA00009437"/>
    </source>
</evidence>
<dbReference type="Gene3D" id="3.40.190.290">
    <property type="match status" value="1"/>
</dbReference>
<dbReference type="InterPro" id="IPR000847">
    <property type="entry name" value="LysR_HTH_N"/>
</dbReference>
<reference evidence="6 7" key="1">
    <citation type="journal article" date="2015" name="Genome Announc.">
        <title>Complete Genome Sequence of Methylobacterium aquaticum Strain 22A, Isolated from Racomitrium japonicum Moss.</title>
        <authorList>
            <person name="Tani A."/>
            <person name="Ogura Y."/>
            <person name="Hayashi T."/>
            <person name="Kimbara K."/>
        </authorList>
    </citation>
    <scope>NUCLEOTIDE SEQUENCE [LARGE SCALE GENOMIC DNA]</scope>
    <source>
        <strain evidence="6 7">MA-22A</strain>
    </source>
</reference>